<dbReference type="PANTHER" id="PTHR33326">
    <property type="entry name" value="OS05G0543800 PROTEIN"/>
    <property type="match status" value="1"/>
</dbReference>
<dbReference type="InterPro" id="IPR022059">
    <property type="entry name" value="DUF3615"/>
</dbReference>
<protein>
    <recommendedName>
        <fullName evidence="1">DUF3615 domain-containing protein</fullName>
    </recommendedName>
</protein>
<dbReference type="HOGENOM" id="CLU_433761_0_0_1"/>
<evidence type="ECO:0000259" key="1">
    <source>
        <dbReference type="Pfam" id="PF12274"/>
    </source>
</evidence>
<organism evidence="2">
    <name type="scientific">Triticum aestivum</name>
    <name type="common">Wheat</name>
    <dbReference type="NCBI Taxonomy" id="4565"/>
    <lineage>
        <taxon>Eukaryota</taxon>
        <taxon>Viridiplantae</taxon>
        <taxon>Streptophyta</taxon>
        <taxon>Embryophyta</taxon>
        <taxon>Tracheophyta</taxon>
        <taxon>Spermatophyta</taxon>
        <taxon>Magnoliopsida</taxon>
        <taxon>Liliopsida</taxon>
        <taxon>Poales</taxon>
        <taxon>Poaceae</taxon>
        <taxon>BOP clade</taxon>
        <taxon>Pooideae</taxon>
        <taxon>Triticodae</taxon>
        <taxon>Triticeae</taxon>
        <taxon>Triticinae</taxon>
        <taxon>Triticum</taxon>
    </lineage>
</organism>
<dbReference type="AlphaFoldDB" id="A0A077RR37"/>
<dbReference type="PANTHER" id="PTHR33326:SF38">
    <property type="entry name" value="EXPRESSED PROTEIN"/>
    <property type="match status" value="1"/>
</dbReference>
<gene>
    <name evidence="2" type="ORF">TRAES_3BF063900050CFD_c1</name>
</gene>
<proteinExistence type="predicted"/>
<feature type="domain" description="DUF3615" evidence="1">
    <location>
        <begin position="463"/>
        <end position="532"/>
    </location>
</feature>
<feature type="domain" description="DUF3615" evidence="1">
    <location>
        <begin position="295"/>
        <end position="364"/>
    </location>
</feature>
<accession>A0A077RR37</accession>
<reference evidence="2" key="1">
    <citation type="journal article" date="2014" name="Science">
        <title>Structural and functional partitioning of bread wheat chromosome 3B.</title>
        <authorList>
            <person name="Choulet F."/>
            <person name="Alberti A."/>
            <person name="Theil S."/>
            <person name="Glover N."/>
            <person name="Barbe V."/>
            <person name="Daron J."/>
            <person name="Pingault L."/>
            <person name="Sourdille P."/>
            <person name="Couloux A."/>
            <person name="Paux E."/>
            <person name="Leroy P."/>
            <person name="Mangenot S."/>
            <person name="Guilhot N."/>
            <person name="Le Gouis J."/>
            <person name="Balfourier F."/>
            <person name="Alaux M."/>
            <person name="Jamilloux V."/>
            <person name="Poulain J."/>
            <person name="Durand C."/>
            <person name="Bellec A."/>
            <person name="Gaspin C."/>
            <person name="Safar J."/>
            <person name="Dolezel J."/>
            <person name="Rogers J."/>
            <person name="Vandepoele K."/>
            <person name="Aury J.M."/>
            <person name="Mayer K."/>
            <person name="Berges H."/>
            <person name="Quesneville H."/>
            <person name="Wincker P."/>
            <person name="Feuillet C."/>
        </authorList>
    </citation>
    <scope>NUCLEOTIDE SEQUENCE</scope>
</reference>
<name>A0A077RR37_WHEAT</name>
<evidence type="ECO:0000313" key="2">
    <source>
        <dbReference type="EMBL" id="CDM82540.1"/>
    </source>
</evidence>
<dbReference type="ExpressionAtlas" id="A0A077RR37">
    <property type="expression patterns" value="baseline and differential"/>
</dbReference>
<dbReference type="Pfam" id="PF12274">
    <property type="entry name" value="DUF3615"/>
    <property type="match status" value="2"/>
</dbReference>
<sequence>MRAAVVPLGNQGKLEMQPMFGKVFYIQAASGSPVAEENKNHHRMSYYDSNYSHTSIITNQHILVRVEKNAGKVRDIEGPAVMAPLVKEDASEVRSMEFKTPTLGQSLPACNTTQRSKEWCDYYAADDSEARSEIFEQMLKDVSEPCYDQALWLMDVRRFLCHRPWHLLPAHLGAFIYFDEGLGGYVLPLPKMMACDVSLKVAQTCRDIHKHLEEHTYTCMVEAMIAAKHGFSNPTQHKLDAQAFLASEGAFEASKVLEYFASPRENIAQGEVSTKEIIENGKKWMGEEVMFAFENMESDGHPFHHFNFTVKMKKSEGDWSSMPYFAEVKEIYGRKYYSCYELSSYDDGHCDTCKNQGMHALKHPICLMGAQTCRDIHKHLEEHTYTCMVEAMIAAKHGFSNPTQHKLDAQAFLASEGAFEASKVLEYFASPRENIAQGEVSTKEIIENGKKWMGEEVMFAFENMESDGHPFHHFNFTVKMKKSEGDWSSMPYFAEVKEIYGRKYYSCYELSSYDDGHCDTCKNQGMHALKHPICLMGSIIDGDERTALSRMLVLPVPRVFWSLYDLLVLVGHMLLLTDLFMLAAPAHNLHAEKAKHNTPQTILSQDLGGEEVPELEMARKGYKELKVHENN</sequence>
<dbReference type="EMBL" id="HG670306">
    <property type="protein sequence ID" value="CDM82540.1"/>
    <property type="molecule type" value="Genomic_DNA"/>
</dbReference>